<sequence>MKRIFLIGFMGAGKTSVGVCLSKNMGLTFVDLDHYIESRYLKSVQQLFTEKGEPGFREIEQKMLREVATFEDVIISTGGGTPCFFDNMEFMKAHGTTVYLKVSVPELTNRLEICKGTRPLLKDKNKEELMDYIRETLLKRKNNYEQADVVFEAEAMETDTDVLSIANALEKILHYGSDRR</sequence>
<comment type="subcellular location">
    <subcellularLocation>
        <location evidence="7">Cytoplasm</location>
    </subcellularLocation>
</comment>
<protein>
    <recommendedName>
        <fullName evidence="7">Shikimate kinase</fullName>
        <shortName evidence="7">SK</shortName>
        <ecNumber evidence="7">2.7.1.71</ecNumber>
    </recommendedName>
</protein>
<dbReference type="GO" id="GO:0009073">
    <property type="term" value="P:aromatic amino acid family biosynthetic process"/>
    <property type="evidence" value="ECO:0007669"/>
    <property type="project" value="UniProtKB-KW"/>
</dbReference>
<comment type="subunit">
    <text evidence="7">Monomer.</text>
</comment>
<evidence type="ECO:0000256" key="4">
    <source>
        <dbReference type="ARBA" id="ARBA00022777"/>
    </source>
</evidence>
<comment type="catalytic activity">
    <reaction evidence="7">
        <text>shikimate + ATP = 3-phosphoshikimate + ADP + H(+)</text>
        <dbReference type="Rhea" id="RHEA:13121"/>
        <dbReference type="ChEBI" id="CHEBI:15378"/>
        <dbReference type="ChEBI" id="CHEBI:30616"/>
        <dbReference type="ChEBI" id="CHEBI:36208"/>
        <dbReference type="ChEBI" id="CHEBI:145989"/>
        <dbReference type="ChEBI" id="CHEBI:456216"/>
        <dbReference type="EC" id="2.7.1.71"/>
    </reaction>
</comment>
<dbReference type="PANTHER" id="PTHR21087:SF16">
    <property type="entry name" value="SHIKIMATE KINASE 1, CHLOROPLASTIC"/>
    <property type="match status" value="1"/>
</dbReference>
<comment type="pathway">
    <text evidence="7">Metabolic intermediate biosynthesis; chorismate biosynthesis; chorismate from D-erythrose 4-phosphate and phosphoenolpyruvate: step 5/7.</text>
</comment>
<dbReference type="InterPro" id="IPR027417">
    <property type="entry name" value="P-loop_NTPase"/>
</dbReference>
<dbReference type="GO" id="GO:0005524">
    <property type="term" value="F:ATP binding"/>
    <property type="evidence" value="ECO:0007669"/>
    <property type="project" value="UniProtKB-UniRule"/>
</dbReference>
<evidence type="ECO:0000256" key="6">
    <source>
        <dbReference type="ARBA" id="ARBA00023141"/>
    </source>
</evidence>
<dbReference type="EC" id="2.7.1.71" evidence="7"/>
<feature type="binding site" evidence="7">
    <location>
        <position position="140"/>
    </location>
    <ligand>
        <name>substrate</name>
    </ligand>
</feature>
<dbReference type="PRINTS" id="PR01100">
    <property type="entry name" value="SHIKIMTKNASE"/>
</dbReference>
<feature type="binding site" evidence="7">
    <location>
        <position position="33"/>
    </location>
    <ligand>
        <name>substrate</name>
    </ligand>
</feature>
<accession>A0A1T5A7M1</accession>
<name>A0A1T5A7M1_9BACT</name>
<dbReference type="GO" id="GO:0005829">
    <property type="term" value="C:cytosol"/>
    <property type="evidence" value="ECO:0007669"/>
    <property type="project" value="TreeGrafter"/>
</dbReference>
<keyword evidence="6 7" id="KW-0057">Aromatic amino acid biosynthesis</keyword>
<keyword evidence="7" id="KW-0963">Cytoplasm</keyword>
<dbReference type="UniPathway" id="UPA00053">
    <property type="reaction ID" value="UER00088"/>
</dbReference>
<keyword evidence="7" id="KW-0479">Metal-binding</keyword>
<keyword evidence="1 7" id="KW-0028">Amino-acid biosynthesis</keyword>
<evidence type="ECO:0000256" key="2">
    <source>
        <dbReference type="ARBA" id="ARBA00022679"/>
    </source>
</evidence>
<feature type="binding site" evidence="7">
    <location>
        <position position="118"/>
    </location>
    <ligand>
        <name>ATP</name>
        <dbReference type="ChEBI" id="CHEBI:30616"/>
    </ligand>
</feature>
<organism evidence="8 9">
    <name type="scientific">Parabacteroides chartae</name>
    <dbReference type="NCBI Taxonomy" id="1037355"/>
    <lineage>
        <taxon>Bacteria</taxon>
        <taxon>Pseudomonadati</taxon>
        <taxon>Bacteroidota</taxon>
        <taxon>Bacteroidia</taxon>
        <taxon>Bacteroidales</taxon>
        <taxon>Tannerellaceae</taxon>
        <taxon>Parabacteroides</taxon>
    </lineage>
</organism>
<dbReference type="PANTHER" id="PTHR21087">
    <property type="entry name" value="SHIKIMATE KINASE"/>
    <property type="match status" value="1"/>
</dbReference>
<keyword evidence="9" id="KW-1185">Reference proteome</keyword>
<evidence type="ECO:0000313" key="8">
    <source>
        <dbReference type="EMBL" id="SKB30859.1"/>
    </source>
</evidence>
<keyword evidence="2 7" id="KW-0808">Transferase</keyword>
<dbReference type="Gene3D" id="3.40.50.300">
    <property type="entry name" value="P-loop containing nucleotide triphosphate hydrolases"/>
    <property type="match status" value="1"/>
</dbReference>
<dbReference type="GO" id="GO:0004765">
    <property type="term" value="F:shikimate kinase activity"/>
    <property type="evidence" value="ECO:0007669"/>
    <property type="project" value="UniProtKB-UniRule"/>
</dbReference>
<evidence type="ECO:0000256" key="3">
    <source>
        <dbReference type="ARBA" id="ARBA00022741"/>
    </source>
</evidence>
<dbReference type="GO" id="GO:0009423">
    <property type="term" value="P:chorismate biosynthetic process"/>
    <property type="evidence" value="ECO:0007669"/>
    <property type="project" value="UniProtKB-UniRule"/>
</dbReference>
<dbReference type="Proteomes" id="UP000190852">
    <property type="component" value="Unassembled WGS sequence"/>
</dbReference>
<dbReference type="SUPFAM" id="SSF52540">
    <property type="entry name" value="P-loop containing nucleoside triphosphate hydrolases"/>
    <property type="match status" value="1"/>
</dbReference>
<comment type="caution">
    <text evidence="7">Lacks conserved residue(s) required for the propagation of feature annotation.</text>
</comment>
<dbReference type="GO" id="GO:0000287">
    <property type="term" value="F:magnesium ion binding"/>
    <property type="evidence" value="ECO:0007669"/>
    <property type="project" value="UniProtKB-UniRule"/>
</dbReference>
<comment type="similarity">
    <text evidence="7">Belongs to the shikimate kinase family.</text>
</comment>
<gene>
    <name evidence="7" type="primary">aroK</name>
    <name evidence="8" type="ORF">SAMN05660349_00506</name>
</gene>
<evidence type="ECO:0000256" key="5">
    <source>
        <dbReference type="ARBA" id="ARBA00022840"/>
    </source>
</evidence>
<dbReference type="InterPro" id="IPR031322">
    <property type="entry name" value="Shikimate/glucono_kinase"/>
</dbReference>
<comment type="cofactor">
    <cofactor evidence="7">
        <name>Mg(2+)</name>
        <dbReference type="ChEBI" id="CHEBI:18420"/>
    </cofactor>
    <text evidence="7">Binds 1 Mg(2+) ion per subunit.</text>
</comment>
<dbReference type="AlphaFoldDB" id="A0A1T5A7M1"/>
<reference evidence="9" key="1">
    <citation type="submission" date="2017-02" db="EMBL/GenBank/DDBJ databases">
        <authorList>
            <person name="Varghese N."/>
            <person name="Submissions S."/>
        </authorList>
    </citation>
    <scope>NUCLEOTIDE SEQUENCE [LARGE SCALE GENOMIC DNA]</scope>
    <source>
        <strain evidence="9">DSM 24967</strain>
    </source>
</reference>
<keyword evidence="7" id="KW-0460">Magnesium</keyword>
<proteinExistence type="inferred from homology"/>
<comment type="function">
    <text evidence="7">Catalyzes the specific phosphorylation of the 3-hydroxyl group of shikimic acid using ATP as a cosubstrate.</text>
</comment>
<evidence type="ECO:0000313" key="9">
    <source>
        <dbReference type="Proteomes" id="UP000190852"/>
    </source>
</evidence>
<feature type="binding site" evidence="7">
    <location>
        <position position="15"/>
    </location>
    <ligand>
        <name>Mg(2+)</name>
        <dbReference type="ChEBI" id="CHEBI:18420"/>
    </ligand>
</feature>
<feature type="binding site" evidence="7">
    <location>
        <begin position="11"/>
        <end position="16"/>
    </location>
    <ligand>
        <name>ATP</name>
        <dbReference type="ChEBI" id="CHEBI:30616"/>
    </ligand>
</feature>
<keyword evidence="3 7" id="KW-0547">Nucleotide-binding</keyword>
<feature type="binding site" evidence="7">
    <location>
        <position position="57"/>
    </location>
    <ligand>
        <name>substrate</name>
    </ligand>
</feature>
<evidence type="ECO:0000256" key="1">
    <source>
        <dbReference type="ARBA" id="ARBA00022605"/>
    </source>
</evidence>
<dbReference type="InterPro" id="IPR000623">
    <property type="entry name" value="Shikimate_kinase/TSH1"/>
</dbReference>
<feature type="binding site" evidence="7">
    <location>
        <position position="79"/>
    </location>
    <ligand>
        <name>substrate</name>
    </ligand>
</feature>
<dbReference type="Pfam" id="PF01202">
    <property type="entry name" value="SKI"/>
    <property type="match status" value="1"/>
</dbReference>
<dbReference type="GO" id="GO:0008652">
    <property type="term" value="P:amino acid biosynthetic process"/>
    <property type="evidence" value="ECO:0007669"/>
    <property type="project" value="UniProtKB-KW"/>
</dbReference>
<evidence type="ECO:0000256" key="7">
    <source>
        <dbReference type="HAMAP-Rule" id="MF_00109"/>
    </source>
</evidence>
<dbReference type="CDD" id="cd00464">
    <property type="entry name" value="SK"/>
    <property type="match status" value="1"/>
</dbReference>
<keyword evidence="5 7" id="KW-0067">ATP-binding</keyword>
<dbReference type="NCBIfam" id="NF010555">
    <property type="entry name" value="PRK13949.1"/>
    <property type="match status" value="1"/>
</dbReference>
<dbReference type="EMBL" id="FUYQ01000002">
    <property type="protein sequence ID" value="SKB30859.1"/>
    <property type="molecule type" value="Genomic_DNA"/>
</dbReference>
<dbReference type="RefSeq" id="WP_079682225.1">
    <property type="nucleotide sequence ID" value="NZ_FUYQ01000002.1"/>
</dbReference>
<dbReference type="HAMAP" id="MF_00109">
    <property type="entry name" value="Shikimate_kinase"/>
    <property type="match status" value="1"/>
</dbReference>
<keyword evidence="4 7" id="KW-0418">Kinase</keyword>